<keyword evidence="5" id="KW-0378">Hydrolase</keyword>
<accession>A0A090BQF0</accession>
<proteinExistence type="predicted"/>
<reference evidence="8" key="1">
    <citation type="journal article" date="2014" name="Insect Biochem. Mol. Biol.">
        <title>An N-acetyllactosamine-specific lectin, PFA, isolated from a moth (Phalera flavescens), structurally resembles an invertebrate-type lysozyme.</title>
        <authorList>
            <person name="Yokoyama K."/>
            <person name="Sato M."/>
            <person name="Haneda T."/>
            <person name="Yamazaki K."/>
            <person name="Kitano T."/>
            <person name="Umetsu K."/>
        </authorList>
    </citation>
    <scope>NUCLEOTIDE SEQUENCE</scope>
</reference>
<dbReference type="GO" id="GO:0003796">
    <property type="term" value="F:lysozyme activity"/>
    <property type="evidence" value="ECO:0007669"/>
    <property type="project" value="UniProtKB-EC"/>
</dbReference>
<dbReference type="PROSITE" id="PS51909">
    <property type="entry name" value="LYSOZYME_I"/>
    <property type="match status" value="1"/>
</dbReference>
<keyword evidence="6" id="KW-0326">Glycosidase</keyword>
<name>A0A090BQF0_PHAFA</name>
<dbReference type="GO" id="GO:0031640">
    <property type="term" value="P:killing of cells of another organism"/>
    <property type="evidence" value="ECO:0007669"/>
    <property type="project" value="UniProtKB-KW"/>
</dbReference>
<evidence type="ECO:0000313" key="8">
    <source>
        <dbReference type="EMBL" id="BAP74167.1"/>
    </source>
</evidence>
<dbReference type="AlphaFoldDB" id="A0A090BQF0"/>
<protein>
    <recommendedName>
        <fullName evidence="2">lysozyme</fullName>
        <ecNumber evidence="2">3.2.1.17</ecNumber>
    </recommendedName>
</protein>
<feature type="signal peptide" evidence="7">
    <location>
        <begin position="1"/>
        <end position="21"/>
    </location>
</feature>
<evidence type="ECO:0000256" key="1">
    <source>
        <dbReference type="ARBA" id="ARBA00000632"/>
    </source>
</evidence>
<dbReference type="Gene3D" id="1.10.530.10">
    <property type="match status" value="1"/>
</dbReference>
<evidence type="ECO:0000256" key="3">
    <source>
        <dbReference type="ARBA" id="ARBA00022529"/>
    </source>
</evidence>
<keyword evidence="4" id="KW-0081">Bacteriolytic enzyme</keyword>
<keyword evidence="7" id="KW-0732">Signal</keyword>
<dbReference type="InterPro" id="IPR008597">
    <property type="entry name" value="Invert_lysozyme"/>
</dbReference>
<dbReference type="GO" id="GO:0030246">
    <property type="term" value="F:carbohydrate binding"/>
    <property type="evidence" value="ECO:0007669"/>
    <property type="project" value="UniProtKB-KW"/>
</dbReference>
<dbReference type="Pfam" id="PF05497">
    <property type="entry name" value="Destabilase"/>
    <property type="match status" value="1"/>
</dbReference>
<keyword evidence="3" id="KW-0929">Antimicrobial</keyword>
<dbReference type="GO" id="GO:0042742">
    <property type="term" value="P:defense response to bacterium"/>
    <property type="evidence" value="ECO:0007669"/>
    <property type="project" value="UniProtKB-KW"/>
</dbReference>
<feature type="chain" id="PRO_5001853346" description="lysozyme" evidence="7">
    <location>
        <begin position="22"/>
        <end position="164"/>
    </location>
</feature>
<organism evidence="8">
    <name type="scientific">Phalera flavescens</name>
    <name type="common">Japanese buff-tip moth</name>
    <dbReference type="NCBI Taxonomy" id="13634"/>
    <lineage>
        <taxon>Eukaryota</taxon>
        <taxon>Metazoa</taxon>
        <taxon>Ecdysozoa</taxon>
        <taxon>Arthropoda</taxon>
        <taxon>Hexapoda</taxon>
        <taxon>Insecta</taxon>
        <taxon>Pterygota</taxon>
        <taxon>Neoptera</taxon>
        <taxon>Endopterygota</taxon>
        <taxon>Lepidoptera</taxon>
        <taxon>Glossata</taxon>
        <taxon>Ditrysia</taxon>
        <taxon>Noctuoidea</taxon>
        <taxon>Notodontidae</taxon>
        <taxon>Phalerinae</taxon>
        <taxon>Phalera</taxon>
    </lineage>
</organism>
<evidence type="ECO:0000256" key="7">
    <source>
        <dbReference type="SAM" id="SignalP"/>
    </source>
</evidence>
<evidence type="ECO:0000256" key="5">
    <source>
        <dbReference type="ARBA" id="ARBA00022801"/>
    </source>
</evidence>
<gene>
    <name evidence="8" type="primary">pfa</name>
</gene>
<dbReference type="EMBL" id="LC002798">
    <property type="protein sequence ID" value="BAP74167.1"/>
    <property type="molecule type" value="Genomic_DNA"/>
</dbReference>
<evidence type="ECO:0000256" key="4">
    <source>
        <dbReference type="ARBA" id="ARBA00022638"/>
    </source>
</evidence>
<sequence>MSLHSLTAALLFCWLMTAVRCSSEYAALWTDDDGDTGPLSAACMRCICETTTGVSVPAGGALFNISYTYWAYAFGISGSEQRDEYNACVSSPWCAARTVQHNMRLFLPECVRRSPQRAPCETALALHTFGAQAACLRELDVGVRTRLRTCLDRQVQQWLTTNVN</sequence>
<comment type="catalytic activity">
    <reaction evidence="1">
        <text>Hydrolysis of (1-&gt;4)-beta-linkages between N-acetylmuramic acid and N-acetyl-D-glucosamine residues in a peptidoglycan and between N-acetyl-D-glucosamine residues in chitodextrins.</text>
        <dbReference type="EC" id="3.2.1.17"/>
    </reaction>
</comment>
<keyword evidence="8" id="KW-0430">Lectin</keyword>
<dbReference type="EC" id="3.2.1.17" evidence="2"/>
<evidence type="ECO:0000256" key="6">
    <source>
        <dbReference type="ARBA" id="ARBA00023295"/>
    </source>
</evidence>
<evidence type="ECO:0000256" key="2">
    <source>
        <dbReference type="ARBA" id="ARBA00012732"/>
    </source>
</evidence>